<dbReference type="SUPFAM" id="SSF49464">
    <property type="entry name" value="Carboxypeptidase regulatory domain-like"/>
    <property type="match status" value="1"/>
</dbReference>
<protein>
    <recommendedName>
        <fullName evidence="3">Carboxypeptidase regulatory-like domain-containing protein</fullName>
    </recommendedName>
</protein>
<evidence type="ECO:0008006" key="3">
    <source>
        <dbReference type="Google" id="ProtNLM"/>
    </source>
</evidence>
<name>A0A2S5CJH3_9GAMM</name>
<dbReference type="Gene3D" id="2.60.40.1120">
    <property type="entry name" value="Carboxypeptidase-like, regulatory domain"/>
    <property type="match status" value="1"/>
</dbReference>
<dbReference type="AlphaFoldDB" id="A0A2S5CJH3"/>
<dbReference type="Pfam" id="PF13620">
    <property type="entry name" value="CarboxypepD_reg"/>
    <property type="match status" value="1"/>
</dbReference>
<dbReference type="RefSeq" id="WP_103975088.1">
    <property type="nucleotide sequence ID" value="NZ_PGFZ01000008.1"/>
</dbReference>
<reference evidence="1 2" key="1">
    <citation type="submission" date="2017-11" db="EMBL/GenBank/DDBJ databases">
        <title>Draft Genome Sequence of Methylobacter psychrotolerans Sph1T, an Obligate Methanotroph from Low-Temperature Environments.</title>
        <authorList>
            <person name="Oshkin I.Y."/>
            <person name="Miroshnikov K."/>
            <person name="Belova S.E."/>
            <person name="Korzhenkov A."/>
            <person name="Toshchakov S.V."/>
            <person name="Dedysh S.N."/>
        </authorList>
    </citation>
    <scope>NUCLEOTIDE SEQUENCE [LARGE SCALE GENOMIC DNA]</scope>
    <source>
        <strain evidence="1 2">Sph1</strain>
    </source>
</reference>
<organism evidence="1 2">
    <name type="scientific">Methylovulum psychrotolerans</name>
    <dbReference type="NCBI Taxonomy" id="1704499"/>
    <lineage>
        <taxon>Bacteria</taxon>
        <taxon>Pseudomonadati</taxon>
        <taxon>Pseudomonadota</taxon>
        <taxon>Gammaproteobacteria</taxon>
        <taxon>Methylococcales</taxon>
        <taxon>Methylococcaceae</taxon>
        <taxon>Methylovulum</taxon>
    </lineage>
</organism>
<gene>
    <name evidence="1" type="ORF">AADEFJLK_03435</name>
</gene>
<accession>A0A2S5CJH3</accession>
<comment type="caution">
    <text evidence="1">The sequence shown here is derived from an EMBL/GenBank/DDBJ whole genome shotgun (WGS) entry which is preliminary data.</text>
</comment>
<dbReference type="EMBL" id="PGFZ01000008">
    <property type="protein sequence ID" value="POZ50963.1"/>
    <property type="molecule type" value="Genomic_DNA"/>
</dbReference>
<dbReference type="PROSITE" id="PS51257">
    <property type="entry name" value="PROKAR_LIPOPROTEIN"/>
    <property type="match status" value="1"/>
</dbReference>
<evidence type="ECO:0000313" key="2">
    <source>
        <dbReference type="Proteomes" id="UP000237423"/>
    </source>
</evidence>
<dbReference type="Proteomes" id="UP000237423">
    <property type="component" value="Unassembled WGS sequence"/>
</dbReference>
<evidence type="ECO:0000313" key="1">
    <source>
        <dbReference type="EMBL" id="POZ50963.1"/>
    </source>
</evidence>
<dbReference type="InterPro" id="IPR008969">
    <property type="entry name" value="CarboxyPept-like_regulatory"/>
</dbReference>
<sequence length="97" mass="10236">MNFPVKATFAAATLMLLAGCSGVEIKGVVRDKPTGNPISSATVSIGKESTATDAMGSYTLEVSDTDQAMIVNAPGYFLYTKTIGKDTINDIDLMPRE</sequence>
<proteinExistence type="predicted"/>